<keyword evidence="6 11" id="KW-0489">Methyltransferase</keyword>
<keyword evidence="5 11" id="KW-0963">Cytoplasm</keyword>
<comment type="catalytic activity">
    <reaction evidence="10 11">
        <text>uridine(44) in tRNA(Ser) + S-adenosyl-L-methionine = 2'-O-methyluridine(44) in tRNA(Ser) + S-adenosyl-L-homocysteine + H(+)</text>
        <dbReference type="Rhea" id="RHEA:43100"/>
        <dbReference type="Rhea" id="RHEA-COMP:10339"/>
        <dbReference type="Rhea" id="RHEA-COMP:10340"/>
        <dbReference type="ChEBI" id="CHEBI:15378"/>
        <dbReference type="ChEBI" id="CHEBI:57856"/>
        <dbReference type="ChEBI" id="CHEBI:59789"/>
        <dbReference type="ChEBI" id="CHEBI:65315"/>
        <dbReference type="ChEBI" id="CHEBI:74478"/>
        <dbReference type="EC" id="2.1.1.211"/>
    </reaction>
</comment>
<keyword evidence="7 11" id="KW-0808">Transferase</keyword>
<gene>
    <name evidence="13" type="ORF">BCR39DRAFT_462047</name>
</gene>
<evidence type="ECO:0000256" key="12">
    <source>
        <dbReference type="SAM" id="MobiDB-lite"/>
    </source>
</evidence>
<evidence type="ECO:0000256" key="7">
    <source>
        <dbReference type="ARBA" id="ARBA00022679"/>
    </source>
</evidence>
<organism evidence="13 14">
    <name type="scientific">Naematelia encephala</name>
    <dbReference type="NCBI Taxonomy" id="71784"/>
    <lineage>
        <taxon>Eukaryota</taxon>
        <taxon>Fungi</taxon>
        <taxon>Dikarya</taxon>
        <taxon>Basidiomycota</taxon>
        <taxon>Agaricomycotina</taxon>
        <taxon>Tremellomycetes</taxon>
        <taxon>Tremellales</taxon>
        <taxon>Naemateliaceae</taxon>
        <taxon>Naematelia</taxon>
    </lineage>
</organism>
<dbReference type="InParanoid" id="A0A1Y2BIS5"/>
<evidence type="ECO:0000256" key="9">
    <source>
        <dbReference type="ARBA" id="ARBA00022694"/>
    </source>
</evidence>
<comment type="similarity">
    <text evidence="2 11">Belongs to the TRM44 family.</text>
</comment>
<evidence type="ECO:0000256" key="10">
    <source>
        <dbReference type="ARBA" id="ARBA00047957"/>
    </source>
</evidence>
<keyword evidence="9 11" id="KW-0819">tRNA processing</keyword>
<dbReference type="FunCoup" id="A0A1Y2BIS5">
    <property type="interactions" value="30"/>
</dbReference>
<dbReference type="OrthoDB" id="10047021at2759"/>
<feature type="region of interest" description="Disordered" evidence="12">
    <location>
        <begin position="1"/>
        <end position="44"/>
    </location>
</feature>
<dbReference type="EC" id="2.1.1.211" evidence="3 11"/>
<dbReference type="STRING" id="71784.A0A1Y2BIS5"/>
<evidence type="ECO:0000256" key="6">
    <source>
        <dbReference type="ARBA" id="ARBA00022603"/>
    </source>
</evidence>
<evidence type="ECO:0000256" key="4">
    <source>
        <dbReference type="ARBA" id="ARBA00017788"/>
    </source>
</evidence>
<sequence>MSDERIDESRVSATAGPSRLPTPSPPIPTPSPCPRFAPTPTPSPSSLLSSEWRIAISAPAHFSLPIFLSTLKDLALHPERNSSLILRADPLPPRESQLDDPVLLADLEKVEELRARLMPKQPKRDGRLDQRTVIYRTREQVTEHTEKEALQNGVVIMIPEVKEIDDIPFYHPPVKALAFTYESISESPSTSQLEPENGAEEEEDGPPPIRAIIRISYLPFSTTSQAHRPSPPKSQDRLYRTCLALLERVYRHGYGSMLGYKKRVEHDVIVARDSFQDLYLVLKDRHRHLDSRAPKPGSTRIEDVKRHVWKDVAIAAFLMLLWRDMYPARTSVSTDDEEARSWDTWGRPEGGFVDLGCGNGLLVHILTSEGYTGKGYELRARRTWPLYPPKTREALVELPIDPPSWFPSTIEEWESGAWPTREECVIKDGVFLIGNHADELTPWIPLCSLIPSSPVPYLSLPCCLHTLDSSFTQLTFNPPPHPHSPPGGFDDGLEHGASRYKAYLMFLGWYGLQCGWNWEKEGLRVPSTKGWGIVARSRWAATEDQLRVCREWALGQINAVRERGAFKVREKEGRDH</sequence>
<evidence type="ECO:0000313" key="14">
    <source>
        <dbReference type="Proteomes" id="UP000193986"/>
    </source>
</evidence>
<evidence type="ECO:0000256" key="5">
    <source>
        <dbReference type="ARBA" id="ARBA00022490"/>
    </source>
</evidence>
<dbReference type="GO" id="GO:0141101">
    <property type="term" value="F:tRNA(Ser) (uridine(44)-2'-O-)-methyltransferase activity"/>
    <property type="evidence" value="ECO:0007669"/>
    <property type="project" value="UniProtKB-EC"/>
</dbReference>
<dbReference type="AlphaFoldDB" id="A0A1Y2BIS5"/>
<feature type="region of interest" description="Disordered" evidence="12">
    <location>
        <begin position="186"/>
        <end position="206"/>
    </location>
</feature>
<keyword evidence="14" id="KW-1185">Reference proteome</keyword>
<name>A0A1Y2BIS5_9TREE</name>
<comment type="caution">
    <text evidence="13">The sequence shown here is derived from an EMBL/GenBank/DDBJ whole genome shotgun (WGS) entry which is preliminary data.</text>
</comment>
<evidence type="ECO:0000256" key="3">
    <source>
        <dbReference type="ARBA" id="ARBA00012795"/>
    </source>
</evidence>
<dbReference type="InterPro" id="IPR011671">
    <property type="entry name" value="tRNA_uracil_MeTrfase"/>
</dbReference>
<protein>
    <recommendedName>
        <fullName evidence="4 11">tRNA (uracil-O(2)-)-methyltransferase</fullName>
        <ecNumber evidence="3 11">2.1.1.211</ecNumber>
    </recommendedName>
</protein>
<dbReference type="EMBL" id="MCFC01000002">
    <property type="protein sequence ID" value="ORY34692.1"/>
    <property type="molecule type" value="Genomic_DNA"/>
</dbReference>
<dbReference type="Pfam" id="PF07757">
    <property type="entry name" value="AdoMet_MTase"/>
    <property type="match status" value="2"/>
</dbReference>
<comment type="function">
    <text evidence="11">Adenosyl-L-methionine (AdoMet)-dependent tRNA (uracil-O(2)-)-methyltransferase.</text>
</comment>
<dbReference type="GO" id="GO:0005737">
    <property type="term" value="C:cytoplasm"/>
    <property type="evidence" value="ECO:0007669"/>
    <property type="project" value="UniProtKB-SubCell"/>
</dbReference>
<evidence type="ECO:0000256" key="8">
    <source>
        <dbReference type="ARBA" id="ARBA00022691"/>
    </source>
</evidence>
<evidence type="ECO:0000313" key="13">
    <source>
        <dbReference type="EMBL" id="ORY34692.1"/>
    </source>
</evidence>
<dbReference type="PANTHER" id="PTHR21210:SF0">
    <property type="entry name" value="TRNA (URACIL-O(2)-)-METHYLTRANSFERASE-RELATED"/>
    <property type="match status" value="1"/>
</dbReference>
<evidence type="ECO:0000256" key="11">
    <source>
        <dbReference type="RuleBase" id="RU368004"/>
    </source>
</evidence>
<accession>A0A1Y2BIS5</accession>
<keyword evidence="8 11" id="KW-0949">S-adenosyl-L-methionine</keyword>
<comment type="subcellular location">
    <subcellularLocation>
        <location evidence="1 11">Cytoplasm</location>
    </subcellularLocation>
</comment>
<evidence type="ECO:0000256" key="1">
    <source>
        <dbReference type="ARBA" id="ARBA00004496"/>
    </source>
</evidence>
<proteinExistence type="inferred from homology"/>
<dbReference type="GO" id="GO:0030488">
    <property type="term" value="P:tRNA methylation"/>
    <property type="evidence" value="ECO:0007669"/>
    <property type="project" value="UniProtKB-UniRule"/>
</dbReference>
<dbReference type="Proteomes" id="UP000193986">
    <property type="component" value="Unassembled WGS sequence"/>
</dbReference>
<dbReference type="PANTHER" id="PTHR21210">
    <property type="entry name" value="TRNA (URACIL-O(2)-)-METHYLTRANSFERASE-RELATED"/>
    <property type="match status" value="1"/>
</dbReference>
<evidence type="ECO:0000256" key="2">
    <source>
        <dbReference type="ARBA" id="ARBA00009056"/>
    </source>
</evidence>
<feature type="compositionally biased region" description="Pro residues" evidence="12">
    <location>
        <begin position="20"/>
        <end position="43"/>
    </location>
</feature>
<reference evidence="13 14" key="1">
    <citation type="submission" date="2016-07" db="EMBL/GenBank/DDBJ databases">
        <title>Pervasive Adenine N6-methylation of Active Genes in Fungi.</title>
        <authorList>
            <consortium name="DOE Joint Genome Institute"/>
            <person name="Mondo S.J."/>
            <person name="Dannebaum R.O."/>
            <person name="Kuo R.C."/>
            <person name="Labutti K."/>
            <person name="Haridas S."/>
            <person name="Kuo A."/>
            <person name="Salamov A."/>
            <person name="Ahrendt S.R."/>
            <person name="Lipzen A."/>
            <person name="Sullivan W."/>
            <person name="Andreopoulos W.B."/>
            <person name="Clum A."/>
            <person name="Lindquist E."/>
            <person name="Daum C."/>
            <person name="Ramamoorthy G.K."/>
            <person name="Gryganskyi A."/>
            <person name="Culley D."/>
            <person name="Magnuson J.K."/>
            <person name="James T.Y."/>
            <person name="O'Malley M.A."/>
            <person name="Stajich J.E."/>
            <person name="Spatafora J.W."/>
            <person name="Visel A."/>
            <person name="Grigoriev I.V."/>
        </authorList>
    </citation>
    <scope>NUCLEOTIDE SEQUENCE [LARGE SCALE GENOMIC DNA]</scope>
    <source>
        <strain evidence="13 14">68-887.2</strain>
    </source>
</reference>